<dbReference type="InterPro" id="IPR029063">
    <property type="entry name" value="SAM-dependent_MTases_sf"/>
</dbReference>
<keyword evidence="1" id="KW-0489">Methyltransferase</keyword>
<dbReference type="SUPFAM" id="SSF53335">
    <property type="entry name" value="S-adenosyl-L-methionine-dependent methyltransferases"/>
    <property type="match status" value="1"/>
</dbReference>
<keyword evidence="2" id="KW-0808">Transferase</keyword>
<accession>A0A1X6NRK3</accession>
<evidence type="ECO:0000256" key="1">
    <source>
        <dbReference type="ARBA" id="ARBA00022603"/>
    </source>
</evidence>
<protein>
    <recommendedName>
        <fullName evidence="7">Caffeoyl-CoA O-methyltransferase</fullName>
    </recommendedName>
</protein>
<dbReference type="GO" id="GO:0032259">
    <property type="term" value="P:methylation"/>
    <property type="evidence" value="ECO:0007669"/>
    <property type="project" value="UniProtKB-KW"/>
</dbReference>
<evidence type="ECO:0000313" key="5">
    <source>
        <dbReference type="EMBL" id="OSX71160.1"/>
    </source>
</evidence>
<gene>
    <name evidence="5" type="ORF">BU14_0585s0007</name>
</gene>
<evidence type="ECO:0008006" key="7">
    <source>
        <dbReference type="Google" id="ProtNLM"/>
    </source>
</evidence>
<proteinExistence type="inferred from homology"/>
<keyword evidence="6" id="KW-1185">Reference proteome</keyword>
<dbReference type="InterPro" id="IPR050362">
    <property type="entry name" value="Cation-dep_OMT"/>
</dbReference>
<evidence type="ECO:0000256" key="3">
    <source>
        <dbReference type="ARBA" id="ARBA00022691"/>
    </source>
</evidence>
<dbReference type="GO" id="GO:0008757">
    <property type="term" value="F:S-adenosylmethionine-dependent methyltransferase activity"/>
    <property type="evidence" value="ECO:0007669"/>
    <property type="project" value="TreeGrafter"/>
</dbReference>
<keyword evidence="3" id="KW-0949">S-adenosyl-L-methionine</keyword>
<sequence length="206" mass="21209">MAATTPPSAAYVGIARATAAAGLFAPCMVGGLEGRFLTFLAAMSRASRVLDIGTFTGYSALAFADGVVGDDATVVTIEADDAAADVAAAAFAAAPAGHKVRLLRGDARAAVAAMVAAGEVYDLVFLDADKGNYWAYYEAGLAMLAEGGTLMADNALCSLLYAPDDPIRASLHDFVRRVAADPRVEQVMLPVREGILLVRKVRAPGG</sequence>
<evidence type="ECO:0000313" key="6">
    <source>
        <dbReference type="Proteomes" id="UP000218209"/>
    </source>
</evidence>
<reference evidence="5 6" key="1">
    <citation type="submission" date="2017-03" db="EMBL/GenBank/DDBJ databases">
        <title>WGS assembly of Porphyra umbilicalis.</title>
        <authorList>
            <person name="Brawley S.H."/>
            <person name="Blouin N.A."/>
            <person name="Ficko-Blean E."/>
            <person name="Wheeler G.L."/>
            <person name="Lohr M."/>
            <person name="Goodson H.V."/>
            <person name="Jenkins J.W."/>
            <person name="Blaby-Haas C.E."/>
            <person name="Helliwell K.E."/>
            <person name="Chan C."/>
            <person name="Marriage T."/>
            <person name="Bhattacharya D."/>
            <person name="Klein A.S."/>
            <person name="Badis Y."/>
            <person name="Brodie J."/>
            <person name="Cao Y."/>
            <person name="Collen J."/>
            <person name="Dittami S.M."/>
            <person name="Gachon C.M."/>
            <person name="Green B.R."/>
            <person name="Karpowicz S."/>
            <person name="Kim J.W."/>
            <person name="Kudahl U."/>
            <person name="Lin S."/>
            <person name="Michel G."/>
            <person name="Mittag M."/>
            <person name="Olson B.J."/>
            <person name="Pangilinan J."/>
            <person name="Peng Y."/>
            <person name="Qiu H."/>
            <person name="Shu S."/>
            <person name="Singer J.T."/>
            <person name="Smith A.G."/>
            <person name="Sprecher B.N."/>
            <person name="Wagner V."/>
            <person name="Wang W."/>
            <person name="Wang Z.-Y."/>
            <person name="Yan J."/>
            <person name="Yarish C."/>
            <person name="Zoeuner-Riek S."/>
            <person name="Zhuang Y."/>
            <person name="Zou Y."/>
            <person name="Lindquist E.A."/>
            <person name="Grimwood J."/>
            <person name="Barry K."/>
            <person name="Rokhsar D.S."/>
            <person name="Schmutz J."/>
            <person name="Stiller J.W."/>
            <person name="Grossman A.R."/>
            <person name="Prochnik S.E."/>
        </authorList>
    </citation>
    <scope>NUCLEOTIDE SEQUENCE [LARGE SCALE GENOMIC DNA]</scope>
    <source>
        <strain evidence="5">4086291</strain>
    </source>
</reference>
<dbReference type="PROSITE" id="PS51682">
    <property type="entry name" value="SAM_OMT_I"/>
    <property type="match status" value="1"/>
</dbReference>
<dbReference type="Gene3D" id="3.40.50.150">
    <property type="entry name" value="Vaccinia Virus protein VP39"/>
    <property type="match status" value="1"/>
</dbReference>
<dbReference type="GO" id="GO:0008171">
    <property type="term" value="F:O-methyltransferase activity"/>
    <property type="evidence" value="ECO:0007669"/>
    <property type="project" value="InterPro"/>
</dbReference>
<dbReference type="OrthoDB" id="2633at2759"/>
<dbReference type="EMBL" id="KV919163">
    <property type="protein sequence ID" value="OSX71160.1"/>
    <property type="molecule type" value="Genomic_DNA"/>
</dbReference>
<dbReference type="AlphaFoldDB" id="A0A1X6NRK3"/>
<organism evidence="5 6">
    <name type="scientific">Porphyra umbilicalis</name>
    <name type="common">Purple laver</name>
    <name type="synonym">Red alga</name>
    <dbReference type="NCBI Taxonomy" id="2786"/>
    <lineage>
        <taxon>Eukaryota</taxon>
        <taxon>Rhodophyta</taxon>
        <taxon>Bangiophyceae</taxon>
        <taxon>Bangiales</taxon>
        <taxon>Bangiaceae</taxon>
        <taxon>Porphyra</taxon>
    </lineage>
</organism>
<dbReference type="Pfam" id="PF01596">
    <property type="entry name" value="Methyltransf_3"/>
    <property type="match status" value="1"/>
</dbReference>
<dbReference type="PANTHER" id="PTHR10509:SF14">
    <property type="entry name" value="CAFFEOYL-COA O-METHYLTRANSFERASE 3-RELATED"/>
    <property type="match status" value="1"/>
</dbReference>
<comment type="similarity">
    <text evidence="4">Belongs to the class I-like SAM-binding methyltransferase superfamily. Cation-dependent O-methyltransferase family.</text>
</comment>
<evidence type="ECO:0000256" key="4">
    <source>
        <dbReference type="ARBA" id="ARBA00023453"/>
    </source>
</evidence>
<dbReference type="PANTHER" id="PTHR10509">
    <property type="entry name" value="O-METHYLTRANSFERASE-RELATED"/>
    <property type="match status" value="1"/>
</dbReference>
<dbReference type="Proteomes" id="UP000218209">
    <property type="component" value="Unassembled WGS sequence"/>
</dbReference>
<name>A0A1X6NRK3_PORUM</name>
<evidence type="ECO:0000256" key="2">
    <source>
        <dbReference type="ARBA" id="ARBA00022679"/>
    </source>
</evidence>
<dbReference type="InterPro" id="IPR002935">
    <property type="entry name" value="SAM_O-MeTrfase"/>
</dbReference>